<organism evidence="4 5">
    <name type="scientific">Actinoplanes lobatus</name>
    <dbReference type="NCBI Taxonomy" id="113568"/>
    <lineage>
        <taxon>Bacteria</taxon>
        <taxon>Bacillati</taxon>
        <taxon>Actinomycetota</taxon>
        <taxon>Actinomycetes</taxon>
        <taxon>Micromonosporales</taxon>
        <taxon>Micromonosporaceae</taxon>
        <taxon>Actinoplanes</taxon>
    </lineage>
</organism>
<keyword evidence="1 4" id="KW-0378">Hydrolase</keyword>
<dbReference type="GO" id="GO:0016787">
    <property type="term" value="F:hydrolase activity"/>
    <property type="evidence" value="ECO:0007669"/>
    <property type="project" value="UniProtKB-KW"/>
</dbReference>
<dbReference type="EMBL" id="JACHNC010000001">
    <property type="protein sequence ID" value="MBB4752825.1"/>
    <property type="molecule type" value="Genomic_DNA"/>
</dbReference>
<sequence>MTDTVITRPPLGIRLMGSLRKEPDWTAMPPAALDAFRASENRKRSSALARLITGFPDRGADIAWRNLELPDRRIRVRVYRAASAQGELPLVLHVHGGGFVGTAVQCDWINSYLATRLPAVVVSVEHRLVAAGTPLSAAVDDGWDTLRHVVQDAASWGIDPARVAVFGESAGATIAALTAIRVRNASLPLRAQVLVNPCTDLTSTAFDYPSMREHATSPTLTVTQMEFFRRLAVPDGSDARAVSPLYADDLSDLAPALVVVPAVDPVADQGRAYATRLRAAGTPADLTEHPGAPHAFLSMPGIVRQARAAREEVIGFLRERLAA</sequence>
<dbReference type="Proteomes" id="UP000590511">
    <property type="component" value="Unassembled WGS sequence"/>
</dbReference>
<feature type="domain" description="Alpha/beta hydrolase fold-3" evidence="2">
    <location>
        <begin position="91"/>
        <end position="297"/>
    </location>
</feature>
<dbReference type="EMBL" id="BOMP01000034">
    <property type="protein sequence ID" value="GIE39435.1"/>
    <property type="molecule type" value="Genomic_DNA"/>
</dbReference>
<dbReference type="InterPro" id="IPR050300">
    <property type="entry name" value="GDXG_lipolytic_enzyme"/>
</dbReference>
<evidence type="ECO:0000256" key="1">
    <source>
        <dbReference type="ARBA" id="ARBA00022801"/>
    </source>
</evidence>
<name>A0A7W7HLM4_9ACTN</name>
<evidence type="ECO:0000313" key="5">
    <source>
        <dbReference type="Proteomes" id="UP000590511"/>
    </source>
</evidence>
<proteinExistence type="predicted"/>
<reference evidence="3 6" key="2">
    <citation type="submission" date="2021-01" db="EMBL/GenBank/DDBJ databases">
        <title>Whole genome shotgun sequence of Actinoplanes lobatus NBRC 12513.</title>
        <authorList>
            <person name="Komaki H."/>
            <person name="Tamura T."/>
        </authorList>
    </citation>
    <scope>NUCLEOTIDE SEQUENCE [LARGE SCALE GENOMIC DNA]</scope>
    <source>
        <strain evidence="3 6">NBRC 12513</strain>
    </source>
</reference>
<evidence type="ECO:0000259" key="2">
    <source>
        <dbReference type="Pfam" id="PF07859"/>
    </source>
</evidence>
<dbReference type="Gene3D" id="3.40.50.1820">
    <property type="entry name" value="alpha/beta hydrolase"/>
    <property type="match status" value="1"/>
</dbReference>
<dbReference type="RefSeq" id="WP_229807275.1">
    <property type="nucleotide sequence ID" value="NZ_BOMP01000034.1"/>
</dbReference>
<dbReference type="Pfam" id="PF07859">
    <property type="entry name" value="Abhydrolase_3"/>
    <property type="match status" value="1"/>
</dbReference>
<dbReference type="InterPro" id="IPR013094">
    <property type="entry name" value="AB_hydrolase_3"/>
</dbReference>
<protein>
    <submittedName>
        <fullName evidence="4">Acetyl esterase</fullName>
        <ecNumber evidence="4">3.1.1.-</ecNumber>
    </submittedName>
    <submittedName>
        <fullName evidence="3">Alpha/beta hydrolase</fullName>
    </submittedName>
</protein>
<dbReference type="InterPro" id="IPR029058">
    <property type="entry name" value="AB_hydrolase_fold"/>
</dbReference>
<evidence type="ECO:0000313" key="6">
    <source>
        <dbReference type="Proteomes" id="UP000631312"/>
    </source>
</evidence>
<dbReference type="PANTHER" id="PTHR48081:SF8">
    <property type="entry name" value="ALPHA_BETA HYDROLASE FOLD-3 DOMAIN-CONTAINING PROTEIN-RELATED"/>
    <property type="match status" value="1"/>
</dbReference>
<accession>A0A7W7HLM4</accession>
<comment type="caution">
    <text evidence="4">The sequence shown here is derived from an EMBL/GenBank/DDBJ whole genome shotgun (WGS) entry which is preliminary data.</text>
</comment>
<gene>
    <name evidence="3" type="ORF">Alo02nite_23330</name>
    <name evidence="4" type="ORF">BJ964_006986</name>
</gene>
<dbReference type="AlphaFoldDB" id="A0A7W7HLM4"/>
<reference evidence="4 5" key="1">
    <citation type="submission" date="2020-08" db="EMBL/GenBank/DDBJ databases">
        <title>Sequencing the genomes of 1000 actinobacteria strains.</title>
        <authorList>
            <person name="Klenk H.-P."/>
        </authorList>
    </citation>
    <scope>NUCLEOTIDE SEQUENCE [LARGE SCALE GENOMIC DNA]</scope>
    <source>
        <strain evidence="4 5">DSM 43150</strain>
    </source>
</reference>
<dbReference type="PANTHER" id="PTHR48081">
    <property type="entry name" value="AB HYDROLASE SUPERFAMILY PROTEIN C4A8.06C"/>
    <property type="match status" value="1"/>
</dbReference>
<evidence type="ECO:0000313" key="3">
    <source>
        <dbReference type="EMBL" id="GIE39435.1"/>
    </source>
</evidence>
<dbReference type="EC" id="3.1.1.-" evidence="4"/>
<keyword evidence="6" id="KW-1185">Reference proteome</keyword>
<evidence type="ECO:0000313" key="4">
    <source>
        <dbReference type="EMBL" id="MBB4752825.1"/>
    </source>
</evidence>
<dbReference type="Proteomes" id="UP000631312">
    <property type="component" value="Unassembled WGS sequence"/>
</dbReference>
<dbReference type="SUPFAM" id="SSF53474">
    <property type="entry name" value="alpha/beta-Hydrolases"/>
    <property type="match status" value="1"/>
</dbReference>